<gene>
    <name evidence="4" type="ORF">METZ01_LOCUS270062</name>
</gene>
<dbReference type="Gene3D" id="3.40.720.10">
    <property type="entry name" value="Alkaline Phosphatase, subunit A"/>
    <property type="match status" value="1"/>
</dbReference>
<organism evidence="4">
    <name type="scientific">marine metagenome</name>
    <dbReference type="NCBI Taxonomy" id="408172"/>
    <lineage>
        <taxon>unclassified sequences</taxon>
        <taxon>metagenomes</taxon>
        <taxon>ecological metagenomes</taxon>
    </lineage>
</organism>
<dbReference type="InterPro" id="IPR017850">
    <property type="entry name" value="Alkaline_phosphatase_core_sf"/>
</dbReference>
<dbReference type="Pfam" id="PF00884">
    <property type="entry name" value="Sulfatase"/>
    <property type="match status" value="1"/>
</dbReference>
<dbReference type="AlphaFoldDB" id="A0A382JZ19"/>
<evidence type="ECO:0000256" key="2">
    <source>
        <dbReference type="ARBA" id="ARBA00022801"/>
    </source>
</evidence>
<keyword evidence="2" id="KW-0378">Hydrolase</keyword>
<name>A0A382JZ19_9ZZZZ</name>
<feature type="domain" description="Sulfatase N-terminal" evidence="3">
    <location>
        <begin position="25"/>
        <end position="257"/>
    </location>
</feature>
<dbReference type="PANTHER" id="PTHR42693">
    <property type="entry name" value="ARYLSULFATASE FAMILY MEMBER"/>
    <property type="match status" value="1"/>
</dbReference>
<reference evidence="4" key="1">
    <citation type="submission" date="2018-05" db="EMBL/GenBank/DDBJ databases">
        <authorList>
            <person name="Lanie J.A."/>
            <person name="Ng W.-L."/>
            <person name="Kazmierczak K.M."/>
            <person name="Andrzejewski T.M."/>
            <person name="Davidsen T.M."/>
            <person name="Wayne K.J."/>
            <person name="Tettelin H."/>
            <person name="Glass J.I."/>
            <person name="Rusch D."/>
            <person name="Podicherti R."/>
            <person name="Tsui H.-C.T."/>
            <person name="Winkler M.E."/>
        </authorList>
    </citation>
    <scope>NUCLEOTIDE SEQUENCE</scope>
</reference>
<dbReference type="InterPro" id="IPR000917">
    <property type="entry name" value="Sulfatase_N"/>
</dbReference>
<accession>A0A382JZ19</accession>
<evidence type="ECO:0000256" key="1">
    <source>
        <dbReference type="ARBA" id="ARBA00008779"/>
    </source>
</evidence>
<protein>
    <recommendedName>
        <fullName evidence="3">Sulfatase N-terminal domain-containing protein</fullName>
    </recommendedName>
</protein>
<proteinExistence type="inferred from homology"/>
<dbReference type="PANTHER" id="PTHR42693:SF53">
    <property type="entry name" value="ENDO-4-O-SULFATASE"/>
    <property type="match status" value="1"/>
</dbReference>
<dbReference type="GO" id="GO:0004065">
    <property type="term" value="F:arylsulfatase activity"/>
    <property type="evidence" value="ECO:0007669"/>
    <property type="project" value="TreeGrafter"/>
</dbReference>
<comment type="similarity">
    <text evidence="1">Belongs to the sulfatase family.</text>
</comment>
<dbReference type="InterPro" id="IPR050738">
    <property type="entry name" value="Sulfatase"/>
</dbReference>
<evidence type="ECO:0000259" key="3">
    <source>
        <dbReference type="Pfam" id="PF00884"/>
    </source>
</evidence>
<dbReference type="EMBL" id="UINC01077249">
    <property type="protein sequence ID" value="SVC17208.1"/>
    <property type="molecule type" value="Genomic_DNA"/>
</dbReference>
<dbReference type="SUPFAM" id="SSF53649">
    <property type="entry name" value="Alkaline phosphatase-like"/>
    <property type="match status" value="1"/>
</dbReference>
<sequence>QQRFGVEENNVPSAMSPAGLTGAEMGLPLDQQTIADYLKKAGYQSIYLGKWHLGGADRYHPLKRGFDEFYGFRGGARSYWPYVTPPQDPLRRWERDYKNFIEHEGYLTDAIADEAVEVIERHQDAPFFLFVSFNAVHTPMNYLENDLPDGNIRLTQKRQQLYAMTKAMDRACGQIIDKLDELGLTENTLIVFSNDNGGAWINYSSNHPLSGVKGTHLEGGIRVPFLLRYGDRFEGDTTFDHPISTFDLLPTFVDVAGGDKNDLKNVDGVSLIPFLNGKKNYRPHKTLYWKKETRATIRDGDWKLIRLPDRPAMLFNIAKDPVEAYDLARKRPEKVKTLYKKLFNWEVTLKRSLWVTKRQNSKRAIDTFDKYRQ</sequence>
<dbReference type="Gene3D" id="3.30.1120.10">
    <property type="match status" value="1"/>
</dbReference>
<evidence type="ECO:0000313" key="4">
    <source>
        <dbReference type="EMBL" id="SVC17208.1"/>
    </source>
</evidence>
<feature type="non-terminal residue" evidence="4">
    <location>
        <position position="1"/>
    </location>
</feature>